<reference evidence="2" key="1">
    <citation type="journal article" date="2021" name="ISME J.">
        <title>Genomic evolution of the class Acidithiobacillia: deep-branching Proteobacteria living in extreme acidic conditions.</title>
        <authorList>
            <person name="Moya-Beltran A."/>
            <person name="Beard S."/>
            <person name="Rojas-Villalobos C."/>
            <person name="Issotta F."/>
            <person name="Gallardo Y."/>
            <person name="Ulloa R."/>
            <person name="Giaveno A."/>
            <person name="Degli Esposti M."/>
            <person name="Johnson D.B."/>
            <person name="Quatrini R."/>
        </authorList>
    </citation>
    <scope>NUCLEOTIDE SEQUENCE</scope>
    <source>
        <strain evidence="2">VAN18-1</strain>
    </source>
</reference>
<dbReference type="NCBIfam" id="NF011984">
    <property type="entry name" value="PRK15446.1-5"/>
    <property type="match status" value="1"/>
</dbReference>
<dbReference type="SUPFAM" id="SSF51556">
    <property type="entry name" value="Metallo-dependent hydrolases"/>
    <property type="match status" value="1"/>
</dbReference>
<gene>
    <name evidence="2" type="ORF">HFQ13_12875</name>
</gene>
<dbReference type="Gene3D" id="3.20.20.140">
    <property type="entry name" value="Metal-dependent hydrolases"/>
    <property type="match status" value="2"/>
</dbReference>
<dbReference type="PIRSF" id="PIRSF038971">
    <property type="entry name" value="PhnM"/>
    <property type="match status" value="1"/>
</dbReference>
<keyword evidence="3" id="KW-1185">Reference proteome</keyword>
<dbReference type="PANTHER" id="PTHR43135:SF3">
    <property type="entry name" value="ALPHA-D-RIBOSE 1-METHYLPHOSPHONATE 5-TRIPHOSPHATE DIPHOSPHATASE"/>
    <property type="match status" value="1"/>
</dbReference>
<dbReference type="NCBIfam" id="TIGR02318">
    <property type="entry name" value="phosphono_phnM"/>
    <property type="match status" value="1"/>
</dbReference>
<dbReference type="InterPro" id="IPR012696">
    <property type="entry name" value="PhnM"/>
</dbReference>
<keyword evidence="2" id="KW-0378">Hydrolase</keyword>
<evidence type="ECO:0000313" key="2">
    <source>
        <dbReference type="EMBL" id="MBU2789086.1"/>
    </source>
</evidence>
<evidence type="ECO:0000313" key="3">
    <source>
        <dbReference type="Proteomes" id="UP001197378"/>
    </source>
</evidence>
<protein>
    <submittedName>
        <fullName evidence="2">Alpha-D-ribose 1-methylphosphonate 5-triphosphate diphosphatase</fullName>
        <ecNumber evidence="2">3.6.1.63</ecNumber>
    </submittedName>
</protein>
<dbReference type="Proteomes" id="UP001197378">
    <property type="component" value="Unassembled WGS sequence"/>
</dbReference>
<dbReference type="EMBL" id="JAAXYO010000182">
    <property type="protein sequence ID" value="MBU2789086.1"/>
    <property type="molecule type" value="Genomic_DNA"/>
</dbReference>
<dbReference type="RefSeq" id="WP_215873329.1">
    <property type="nucleotide sequence ID" value="NZ_JAAXYO010000182.1"/>
</dbReference>
<accession>A0AAE2YS55</accession>
<feature type="domain" description="Amidohydrolase 3" evidence="1">
    <location>
        <begin position="223"/>
        <end position="356"/>
    </location>
</feature>
<sequence length="379" mass="41246">MKIRGFRNARLVLPDEVVLGSLLLDDDGKIRILDEGPSSSSELLDCAGDFLLPGLVDIHTDNLERQVQPRTQARWPSRSAFLAHDAQCIAAGITSVADALCVGDAGFEAQRVQTLRDALVDLQQLRAGDQLRAEHFLHLRCELPVANLPQLLQESLAAGPVQMLSLMDHTPGVGQHTNLEKFRSGRRAEGLSEEELEQRIAESQERHHRYSAQNRAFILELLRDRPLPVASHDDVTPEEIERNARDGIRISEFPVTLAAARHAVDLGMATVAGAPNLVRGGSHSGNVAVADLVREGVVSALASDYYPSSLLEAAFLLAEQKLASLPQAIAMVTSSPARLLGLEDRGSMTPGQRADLLRGRYQDGLVTLRGVWRAGERVG</sequence>
<dbReference type="NCBIfam" id="NF011987">
    <property type="entry name" value="PRK15446.2-3"/>
    <property type="match status" value="1"/>
</dbReference>
<dbReference type="InterPro" id="IPR011059">
    <property type="entry name" value="Metal-dep_hydrolase_composite"/>
</dbReference>
<dbReference type="SUPFAM" id="SSF51338">
    <property type="entry name" value="Composite domain of metallo-dependent hydrolases"/>
    <property type="match status" value="1"/>
</dbReference>
<dbReference type="AlphaFoldDB" id="A0AAE2YS55"/>
<organism evidence="2 3">
    <name type="scientific">Igneacidithiobacillus copahuensis</name>
    <dbReference type="NCBI Taxonomy" id="2724909"/>
    <lineage>
        <taxon>Bacteria</taxon>
        <taxon>Pseudomonadati</taxon>
        <taxon>Pseudomonadota</taxon>
        <taxon>Acidithiobacillia</taxon>
        <taxon>Acidithiobacillales</taxon>
        <taxon>Acidithiobacillaceae</taxon>
        <taxon>Igneacidithiobacillus</taxon>
    </lineage>
</organism>
<dbReference type="InterPro" id="IPR032466">
    <property type="entry name" value="Metal_Hydrolase"/>
</dbReference>
<dbReference type="EC" id="3.6.1.63" evidence="2"/>
<dbReference type="InterPro" id="IPR051781">
    <property type="entry name" value="Metallo-dep_Hydrolase"/>
</dbReference>
<proteinExistence type="predicted"/>
<name>A0AAE2YS55_9PROT</name>
<dbReference type="Gene3D" id="2.30.40.10">
    <property type="entry name" value="Urease, subunit C, domain 1"/>
    <property type="match status" value="1"/>
</dbReference>
<comment type="caution">
    <text evidence="2">The sequence shown here is derived from an EMBL/GenBank/DDBJ whole genome shotgun (WGS) entry which is preliminary data.</text>
</comment>
<dbReference type="Pfam" id="PF07969">
    <property type="entry name" value="Amidohydro_3"/>
    <property type="match status" value="1"/>
</dbReference>
<dbReference type="GO" id="GO:0016810">
    <property type="term" value="F:hydrolase activity, acting on carbon-nitrogen (but not peptide) bonds"/>
    <property type="evidence" value="ECO:0007669"/>
    <property type="project" value="InterPro"/>
</dbReference>
<dbReference type="PANTHER" id="PTHR43135">
    <property type="entry name" value="ALPHA-D-RIBOSE 1-METHYLPHOSPHONATE 5-TRIPHOSPHATE DIPHOSPHATASE"/>
    <property type="match status" value="1"/>
</dbReference>
<evidence type="ECO:0000259" key="1">
    <source>
        <dbReference type="Pfam" id="PF07969"/>
    </source>
</evidence>
<dbReference type="InterPro" id="IPR013108">
    <property type="entry name" value="Amidohydro_3"/>
</dbReference>
<dbReference type="GO" id="GO:0019700">
    <property type="term" value="P:organic phosphonate catabolic process"/>
    <property type="evidence" value="ECO:0007669"/>
    <property type="project" value="InterPro"/>
</dbReference>
<dbReference type="NCBIfam" id="NF011990">
    <property type="entry name" value="PRK15446.2-6"/>
    <property type="match status" value="1"/>
</dbReference>